<dbReference type="PANTHER" id="PTHR33418">
    <property type="entry name" value="HELICASE-ASSOCIATED"/>
    <property type="match status" value="1"/>
</dbReference>
<feature type="region of interest" description="Disordered" evidence="1">
    <location>
        <begin position="1003"/>
        <end position="1042"/>
    </location>
</feature>
<accession>A0A6U6FZT4</accession>
<feature type="domain" description="DUF6824" evidence="4">
    <location>
        <begin position="41"/>
        <end position="130"/>
    </location>
</feature>
<dbReference type="InterPro" id="IPR011320">
    <property type="entry name" value="RNase_H1_N"/>
</dbReference>
<feature type="domain" description="Helicase-associated" evidence="3">
    <location>
        <begin position="592"/>
        <end position="663"/>
    </location>
</feature>
<feature type="region of interest" description="Disordered" evidence="1">
    <location>
        <begin position="527"/>
        <end position="555"/>
    </location>
</feature>
<feature type="domain" description="Helicase-associated" evidence="3">
    <location>
        <begin position="379"/>
        <end position="444"/>
    </location>
</feature>
<sequence length="1042" mass="118705">MPTTEEGEGSRKGDAAAAPAAVDLQPEESSVADIRTPTPNDVLCGRGGIIDGHPGNERFRDLVRARKPLYHTSGKSRNSKAEIAREIVRMWRDARDPAPGRFLAKNEETGMWYEIGDQKARAKTSQALREADKSGDTTFSSEEKRAGPGESCGGETSPSLRRNPRRKVNCTTRDPTATVESNEEDNFSSKKNGPRMPSVSAARGIVAVPAPFAASDEETEKKNKGSASDDDADDEGEGDCWHNRTEDGDESVDSGSQGKFDDSSINENKEAAMFSEDEGDDFPEKCIFAVRRGLNVQNCIFLYWDDCAAQVENCENSEYEAFTLFQDAAEYMTSWREEEAREEREKRRLKRRRKRSRKVYEDEDEDSGLSASAEERSEGKWNDMYERLKKFKSEKGHMLVRASDGDAALFYWANAQKRHSHRWEDGKPSAMTQEKYDQLKAIDFSFSFTKARQETGDCATQANTVEVGPLAAAVPTANGMAAAKPFVSPLVIPPAANQMGVSHASIDMEDEEARSYAPREVAKTLATKIGTQKEDKKKAAKRSKGKNRYISESKANDSEEEALALEFASESEKKVSGTASMDQEKPEPGKKWEQRWESMFQALQEYQEANGHCYIRTSKDMDKKVESLYKWCAHQRREYMKFENGERTVLTKERVDRLDSMGFIFTNLREAKKRIFGESSGTTRVPSQGRQDKLKEKWEAMFLELEKFKEQYGHCFVPSAEAEQYDLLPNTYPFDPKLSRWAYTQRRYGMDKKKDKKSPLTDERMERLAQLGFVFESLPAAKREFKMGDAPNSDQKWEDYFELLHKFKDSHGHCDVSRKEPEHLPLYKWAMAQRQNYRRLQDGKSSPLTADRMMKLNEIGFSMKIKPGTKKSGKETIKKGRKPNMYNGRIWDEWYEELCTYQKENGTTRVPNSPYTQLRGWCLKQKYEFKKVTDGKPSILSAEQIARMTQLGFDFKIQENSKWEDRFKELEQFKETHGHILVPRHVGTLGKWLAVQRQKKKASGCWEEDQSDSRAGTTADRLGHGMAGPKDARAALRKETMG</sequence>
<dbReference type="Pfam" id="PF20710">
    <property type="entry name" value="DUF6824"/>
    <property type="match status" value="1"/>
</dbReference>
<evidence type="ECO:0000313" key="7">
    <source>
        <dbReference type="EMBL" id="CAE2252217.1"/>
    </source>
</evidence>
<proteinExistence type="predicted"/>
<evidence type="ECO:0000259" key="4">
    <source>
        <dbReference type="Pfam" id="PF20710"/>
    </source>
</evidence>
<feature type="domain" description="Helicase-associated" evidence="3">
    <location>
        <begin position="891"/>
        <end position="953"/>
    </location>
</feature>
<feature type="compositionally biased region" description="Basic residues" evidence="1">
    <location>
        <begin position="538"/>
        <end position="547"/>
    </location>
</feature>
<feature type="domain" description="Helicase-associated" evidence="3">
    <location>
        <begin position="961"/>
        <end position="1004"/>
    </location>
</feature>
<feature type="compositionally biased region" description="Basic and acidic residues" evidence="1">
    <location>
        <begin position="129"/>
        <end position="147"/>
    </location>
</feature>
<dbReference type="InterPro" id="IPR037056">
    <property type="entry name" value="RNase_H1_N_sf"/>
</dbReference>
<feature type="compositionally biased region" description="Basic and acidic residues" evidence="1">
    <location>
        <begin position="1030"/>
        <end position="1042"/>
    </location>
</feature>
<evidence type="ECO:0000259" key="2">
    <source>
        <dbReference type="Pfam" id="PF01693"/>
    </source>
</evidence>
<feature type="region of interest" description="Disordered" evidence="1">
    <location>
        <begin position="210"/>
        <end position="265"/>
    </location>
</feature>
<evidence type="ECO:0000259" key="3">
    <source>
        <dbReference type="Pfam" id="PF03457"/>
    </source>
</evidence>
<dbReference type="EMBL" id="HBKQ01032108">
    <property type="protein sequence ID" value="CAE2252217.1"/>
    <property type="molecule type" value="Transcribed_RNA"/>
</dbReference>
<evidence type="ECO:0000313" key="8">
    <source>
        <dbReference type="EMBL" id="CAE2252219.1"/>
    </source>
</evidence>
<dbReference type="Gene3D" id="3.40.970.10">
    <property type="entry name" value="Ribonuclease H1, N-terminal domain"/>
    <property type="match status" value="1"/>
</dbReference>
<dbReference type="EMBL" id="HBKQ01032109">
    <property type="protein sequence ID" value="CAE2252219.1"/>
    <property type="molecule type" value="Transcribed_RNA"/>
</dbReference>
<feature type="region of interest" description="Disordered" evidence="1">
    <location>
        <begin position="1"/>
        <end position="56"/>
    </location>
</feature>
<feature type="region of interest" description="Disordered" evidence="1">
    <location>
        <begin position="115"/>
        <end position="198"/>
    </location>
</feature>
<feature type="compositionally biased region" description="Acidic residues" evidence="1">
    <location>
        <begin position="228"/>
        <end position="238"/>
    </location>
</feature>
<feature type="domain" description="Ribonuclease H1 N-terminal" evidence="2">
    <location>
        <begin position="288"/>
        <end position="331"/>
    </location>
</feature>
<dbReference type="PANTHER" id="PTHR33418:SF1">
    <property type="entry name" value="HELICASE-ASSOCIATED DOMAIN-CONTAINING PROTEIN"/>
    <property type="match status" value="1"/>
</dbReference>
<dbReference type="InterPro" id="IPR005114">
    <property type="entry name" value="Helicase_assoc"/>
</dbReference>
<dbReference type="Gene3D" id="6.10.140.530">
    <property type="match status" value="6"/>
</dbReference>
<protein>
    <recommendedName>
        <fullName evidence="9">Helicase-associated domain-containing protein</fullName>
    </recommendedName>
</protein>
<dbReference type="EMBL" id="HBKQ01032106">
    <property type="protein sequence ID" value="CAE2252212.1"/>
    <property type="molecule type" value="Transcribed_RNA"/>
</dbReference>
<feature type="domain" description="Helicase-associated" evidence="3">
    <location>
        <begin position="794"/>
        <end position="861"/>
    </location>
</feature>
<feature type="domain" description="Helicase-associated" evidence="3">
    <location>
        <begin position="695"/>
        <end position="773"/>
    </location>
</feature>
<name>A0A6U6FZT4_9STRA</name>
<gene>
    <name evidence="5" type="ORF">OAUR00152_LOCUS21919</name>
    <name evidence="6" type="ORF">OAUR00152_LOCUS21920</name>
    <name evidence="7" type="ORF">OAUR00152_LOCUS21921</name>
    <name evidence="8" type="ORF">OAUR00152_LOCUS21922</name>
</gene>
<dbReference type="Pfam" id="PF03457">
    <property type="entry name" value="HA"/>
    <property type="match status" value="6"/>
</dbReference>
<dbReference type="AlphaFoldDB" id="A0A6U6FZT4"/>
<dbReference type="EMBL" id="HBKQ01032107">
    <property type="protein sequence ID" value="CAE2252213.1"/>
    <property type="molecule type" value="Transcribed_RNA"/>
</dbReference>
<evidence type="ECO:0008006" key="9">
    <source>
        <dbReference type="Google" id="ProtNLM"/>
    </source>
</evidence>
<feature type="compositionally biased region" description="Polar residues" evidence="1">
    <location>
        <begin position="169"/>
        <end position="180"/>
    </location>
</feature>
<feature type="region of interest" description="Disordered" evidence="1">
    <location>
        <begin position="355"/>
        <end position="376"/>
    </location>
</feature>
<evidence type="ECO:0000313" key="6">
    <source>
        <dbReference type="EMBL" id="CAE2252213.1"/>
    </source>
</evidence>
<dbReference type="InterPro" id="IPR009027">
    <property type="entry name" value="Ribosomal_bL9/RNase_H1_N"/>
</dbReference>
<organism evidence="7">
    <name type="scientific">Odontella aurita</name>
    <dbReference type="NCBI Taxonomy" id="265563"/>
    <lineage>
        <taxon>Eukaryota</taxon>
        <taxon>Sar</taxon>
        <taxon>Stramenopiles</taxon>
        <taxon>Ochrophyta</taxon>
        <taxon>Bacillariophyta</taxon>
        <taxon>Mediophyceae</taxon>
        <taxon>Biddulphiophycidae</taxon>
        <taxon>Eupodiscales</taxon>
        <taxon>Odontellaceae</taxon>
        <taxon>Odontella</taxon>
    </lineage>
</organism>
<reference evidence="7" key="1">
    <citation type="submission" date="2021-01" db="EMBL/GenBank/DDBJ databases">
        <authorList>
            <person name="Corre E."/>
            <person name="Pelletier E."/>
            <person name="Niang G."/>
            <person name="Scheremetjew M."/>
            <person name="Finn R."/>
            <person name="Kale V."/>
            <person name="Holt S."/>
            <person name="Cochrane G."/>
            <person name="Meng A."/>
            <person name="Brown T."/>
            <person name="Cohen L."/>
        </authorList>
    </citation>
    <scope>NUCLEOTIDE SEQUENCE</scope>
    <source>
        <strain evidence="7">Isolate 1302-5</strain>
    </source>
</reference>
<evidence type="ECO:0000313" key="5">
    <source>
        <dbReference type="EMBL" id="CAE2252212.1"/>
    </source>
</evidence>
<dbReference type="InterPro" id="IPR049227">
    <property type="entry name" value="DUF6824"/>
</dbReference>
<dbReference type="SUPFAM" id="SSF55658">
    <property type="entry name" value="L9 N-domain-like"/>
    <property type="match status" value="1"/>
</dbReference>
<dbReference type="Pfam" id="PF01693">
    <property type="entry name" value="Cauli_VI"/>
    <property type="match status" value="1"/>
</dbReference>
<evidence type="ECO:0000256" key="1">
    <source>
        <dbReference type="SAM" id="MobiDB-lite"/>
    </source>
</evidence>